<comment type="caution">
    <text evidence="2">The sequence shown here is derived from an EMBL/GenBank/DDBJ whole genome shotgun (WGS) entry which is preliminary data.</text>
</comment>
<proteinExistence type="predicted"/>
<dbReference type="AlphaFoldDB" id="A0A8T0UD74"/>
<accession>A0A8T0UD74</accession>
<evidence type="ECO:0000259" key="1">
    <source>
        <dbReference type="Pfam" id="PF04195"/>
    </source>
</evidence>
<dbReference type="Proteomes" id="UP000823388">
    <property type="component" value="Chromosome 3N"/>
</dbReference>
<evidence type="ECO:0000313" key="2">
    <source>
        <dbReference type="EMBL" id="KAG2618694.1"/>
    </source>
</evidence>
<keyword evidence="3" id="KW-1185">Reference proteome</keyword>
<dbReference type="EMBL" id="CM029042">
    <property type="protein sequence ID" value="KAG2618694.1"/>
    <property type="molecule type" value="Genomic_DNA"/>
</dbReference>
<name>A0A8T0UD74_PANVG</name>
<dbReference type="InterPro" id="IPR007321">
    <property type="entry name" value="Transposase_28"/>
</dbReference>
<feature type="domain" description="Transposase (putative) gypsy type" evidence="1">
    <location>
        <begin position="44"/>
        <end position="82"/>
    </location>
</feature>
<reference evidence="2" key="1">
    <citation type="submission" date="2020-05" db="EMBL/GenBank/DDBJ databases">
        <title>WGS assembly of Panicum virgatum.</title>
        <authorList>
            <person name="Lovell J.T."/>
            <person name="Jenkins J."/>
            <person name="Shu S."/>
            <person name="Juenger T.E."/>
            <person name="Schmutz J."/>
        </authorList>
    </citation>
    <scope>NUCLEOTIDE SEQUENCE</scope>
    <source>
        <strain evidence="2">AP13</strain>
    </source>
</reference>
<protein>
    <recommendedName>
        <fullName evidence="1">Transposase (putative) gypsy type domain-containing protein</fullName>
    </recommendedName>
</protein>
<evidence type="ECO:0000313" key="3">
    <source>
        <dbReference type="Proteomes" id="UP000823388"/>
    </source>
</evidence>
<dbReference type="Pfam" id="PF04195">
    <property type="entry name" value="Transposase_28"/>
    <property type="match status" value="1"/>
</dbReference>
<organism evidence="2 3">
    <name type="scientific">Panicum virgatum</name>
    <name type="common">Blackwell switchgrass</name>
    <dbReference type="NCBI Taxonomy" id="38727"/>
    <lineage>
        <taxon>Eukaryota</taxon>
        <taxon>Viridiplantae</taxon>
        <taxon>Streptophyta</taxon>
        <taxon>Embryophyta</taxon>
        <taxon>Tracheophyta</taxon>
        <taxon>Spermatophyta</taxon>
        <taxon>Magnoliopsida</taxon>
        <taxon>Liliopsida</taxon>
        <taxon>Poales</taxon>
        <taxon>Poaceae</taxon>
        <taxon>PACMAD clade</taxon>
        <taxon>Panicoideae</taxon>
        <taxon>Panicodae</taxon>
        <taxon>Paniceae</taxon>
        <taxon>Panicinae</taxon>
        <taxon>Panicum</taxon>
        <taxon>Panicum sect. Hiantes</taxon>
    </lineage>
</organism>
<gene>
    <name evidence="2" type="ORF">PVAP13_3NG079749</name>
</gene>
<sequence>MKDARLLVPSVGDHYLRMEPGGRHPKDRDDFCHTFMGFLKSRAIPPYSEFLLSFLYYYHICLLYLTPNSIFHLSTFVYLSHTRNDLDEYDVPTVVPLSDGTWTKAATNTDLVNNLKGRILSLKAIGFTGAMVTRDTVRRRISPLRKRPRLPYCYYGDNDTARTFPGGKLLFVCLFSVLRTN</sequence>